<dbReference type="EMBL" id="JBFXLU010000316">
    <property type="protein sequence ID" value="KAL2830093.1"/>
    <property type="molecule type" value="Genomic_DNA"/>
</dbReference>
<organism evidence="2 3">
    <name type="scientific">Aspergillus pseudoustus</name>
    <dbReference type="NCBI Taxonomy" id="1810923"/>
    <lineage>
        <taxon>Eukaryota</taxon>
        <taxon>Fungi</taxon>
        <taxon>Dikarya</taxon>
        <taxon>Ascomycota</taxon>
        <taxon>Pezizomycotina</taxon>
        <taxon>Eurotiomycetes</taxon>
        <taxon>Eurotiomycetidae</taxon>
        <taxon>Eurotiales</taxon>
        <taxon>Aspergillaceae</taxon>
        <taxon>Aspergillus</taxon>
        <taxon>Aspergillus subgen. Nidulantes</taxon>
    </lineage>
</organism>
<keyword evidence="3" id="KW-1185">Reference proteome</keyword>
<evidence type="ECO:0000313" key="3">
    <source>
        <dbReference type="Proteomes" id="UP001610446"/>
    </source>
</evidence>
<sequence>MSKSVSFVAALEPVNIILSSSLGPFMIVFCASYSSPRPTTSARRQYICSLVRKP</sequence>
<name>A0ABR4IQQ5_9EURO</name>
<keyword evidence="1" id="KW-1133">Transmembrane helix</keyword>
<evidence type="ECO:0000313" key="2">
    <source>
        <dbReference type="EMBL" id="KAL2830093.1"/>
    </source>
</evidence>
<dbReference type="Proteomes" id="UP001610446">
    <property type="component" value="Unassembled WGS sequence"/>
</dbReference>
<evidence type="ECO:0000256" key="1">
    <source>
        <dbReference type="SAM" id="Phobius"/>
    </source>
</evidence>
<proteinExistence type="predicted"/>
<protein>
    <submittedName>
        <fullName evidence="2">Uncharacterized protein</fullName>
    </submittedName>
</protein>
<feature type="non-terminal residue" evidence="2">
    <location>
        <position position="54"/>
    </location>
</feature>
<keyword evidence="1" id="KW-0472">Membrane</keyword>
<keyword evidence="1" id="KW-0812">Transmembrane</keyword>
<gene>
    <name evidence="2" type="ORF">BJY01DRAFT_227565</name>
</gene>
<feature type="transmembrane region" description="Helical" evidence="1">
    <location>
        <begin position="16"/>
        <end position="34"/>
    </location>
</feature>
<reference evidence="2 3" key="1">
    <citation type="submission" date="2024-07" db="EMBL/GenBank/DDBJ databases">
        <title>Section-level genome sequencing and comparative genomics of Aspergillus sections Usti and Cavernicolus.</title>
        <authorList>
            <consortium name="Lawrence Berkeley National Laboratory"/>
            <person name="Nybo J.L."/>
            <person name="Vesth T.C."/>
            <person name="Theobald S."/>
            <person name="Frisvad J.C."/>
            <person name="Larsen T.O."/>
            <person name="Kjaerboelling I."/>
            <person name="Rothschild-Mancinelli K."/>
            <person name="Lyhne E.K."/>
            <person name="Kogle M.E."/>
            <person name="Barry K."/>
            <person name="Clum A."/>
            <person name="Na H."/>
            <person name="Ledsgaard L."/>
            <person name="Lin J."/>
            <person name="Lipzen A."/>
            <person name="Kuo A."/>
            <person name="Riley R."/>
            <person name="Mondo S."/>
            <person name="Labutti K."/>
            <person name="Haridas S."/>
            <person name="Pangalinan J."/>
            <person name="Salamov A.A."/>
            <person name="Simmons B.A."/>
            <person name="Magnuson J.K."/>
            <person name="Chen J."/>
            <person name="Drula E."/>
            <person name="Henrissat B."/>
            <person name="Wiebenga A."/>
            <person name="Lubbers R.J."/>
            <person name="Gomes A.C."/>
            <person name="Makela M.R."/>
            <person name="Stajich J."/>
            <person name="Grigoriev I.V."/>
            <person name="Mortensen U.H."/>
            <person name="De Vries R.P."/>
            <person name="Baker S.E."/>
            <person name="Andersen M.R."/>
        </authorList>
    </citation>
    <scope>NUCLEOTIDE SEQUENCE [LARGE SCALE GENOMIC DNA]</scope>
    <source>
        <strain evidence="2 3">CBS 123904</strain>
    </source>
</reference>
<accession>A0ABR4IQQ5</accession>
<comment type="caution">
    <text evidence="2">The sequence shown here is derived from an EMBL/GenBank/DDBJ whole genome shotgun (WGS) entry which is preliminary data.</text>
</comment>